<accession>A0A437JW48</accession>
<dbReference type="RefSeq" id="WP_128198637.1">
    <property type="nucleotide sequence ID" value="NZ_SACT01000003.1"/>
</dbReference>
<name>A0A437JW48_9BURK</name>
<evidence type="ECO:0000313" key="1">
    <source>
        <dbReference type="EMBL" id="RVT51636.1"/>
    </source>
</evidence>
<comment type="caution">
    <text evidence="1">The sequence shown here is derived from an EMBL/GenBank/DDBJ whole genome shotgun (WGS) entry which is preliminary data.</text>
</comment>
<keyword evidence="2" id="KW-1185">Reference proteome</keyword>
<evidence type="ECO:0000313" key="2">
    <source>
        <dbReference type="Proteomes" id="UP000288178"/>
    </source>
</evidence>
<dbReference type="AlphaFoldDB" id="A0A437JW48"/>
<organism evidence="1 2">
    <name type="scientific">Rubrivivax albus</name>
    <dbReference type="NCBI Taxonomy" id="2499835"/>
    <lineage>
        <taxon>Bacteria</taxon>
        <taxon>Pseudomonadati</taxon>
        <taxon>Pseudomonadota</taxon>
        <taxon>Betaproteobacteria</taxon>
        <taxon>Burkholderiales</taxon>
        <taxon>Sphaerotilaceae</taxon>
        <taxon>Rubrivivax</taxon>
    </lineage>
</organism>
<dbReference type="Proteomes" id="UP000288178">
    <property type="component" value="Unassembled WGS sequence"/>
</dbReference>
<proteinExistence type="predicted"/>
<sequence length="223" mass="24611">MPERSHASDWPVVQPPLGWATQPATHPAALTSTLSAELAALRHAGRCDEALEVLASCLRLQEDARLLLQWHGRMRALTVYPRLGRCLLPRAMPHRRAPAASTVAADLAVIAVEAADPPPRAGLQPLPPMLWRLAWQVPGPRLLAVLRGELAFRLAPGLPDTEWFPPALRAAAQRLQQEAAPLTILARWPGMDTAQAIRLLNGAYLQGHLIRLQHHPAFWRRLL</sequence>
<reference evidence="1 2" key="1">
    <citation type="submission" date="2019-01" db="EMBL/GenBank/DDBJ databases">
        <authorList>
            <person name="Chen W.-M."/>
        </authorList>
    </citation>
    <scope>NUCLEOTIDE SEQUENCE [LARGE SCALE GENOMIC DNA]</scope>
    <source>
        <strain evidence="1 2">ICH-3</strain>
    </source>
</reference>
<gene>
    <name evidence="1" type="ORF">ENE75_12530</name>
</gene>
<protein>
    <submittedName>
        <fullName evidence="1">Uncharacterized protein</fullName>
    </submittedName>
</protein>
<dbReference type="EMBL" id="SACT01000003">
    <property type="protein sequence ID" value="RVT51636.1"/>
    <property type="molecule type" value="Genomic_DNA"/>
</dbReference>